<dbReference type="PANTHER" id="PTHR48024:SF9">
    <property type="entry name" value="UBP1-ASSOCIATED PROTEINS 1A-RELATED"/>
    <property type="match status" value="1"/>
</dbReference>
<evidence type="ECO:0000256" key="2">
    <source>
        <dbReference type="PROSITE-ProRule" id="PRU00176"/>
    </source>
</evidence>
<dbReference type="AlphaFoldDB" id="A0A7I8INI4"/>
<feature type="region of interest" description="Disordered" evidence="3">
    <location>
        <begin position="307"/>
        <end position="343"/>
    </location>
</feature>
<dbReference type="InterPro" id="IPR000504">
    <property type="entry name" value="RRM_dom"/>
</dbReference>
<dbReference type="EMBL" id="LR743592">
    <property type="protein sequence ID" value="CAA2619778.1"/>
    <property type="molecule type" value="Genomic_DNA"/>
</dbReference>
<dbReference type="SMART" id="SM00360">
    <property type="entry name" value="RRM"/>
    <property type="match status" value="2"/>
</dbReference>
<sequence length="343" mass="36844">MEEIRRAADRDPAHRKIFVHGLNWTTTAETLRSFFGQYGEIEECKIVTDRVTGKSKGYGFILFRQRRSSRLALREPQKNIDGRMTACQLASPPPSAPQQHQQQVPYHTPQDVLPRKIFVGNVHADVNKERLYQFFSQYGEIEEGPLGFDRQTGKAKGFALFIYKSVEGARRALQEPNKNFDGKLLYCQKATDTGPDMQGSMGYNVTPGGSMSFPGTMDLGFAQGLLGAALPFAQGIQANPAALAMLAAAGQNPAAFGVPPSMMASLNPALAAAAMNQGGAQVVPPSQVPQVQGYGMGGSTGYQNVGYQGQPTQQSGASYQGAPMAHTPTMRPAPGSMGGYGPH</sequence>
<keyword evidence="1 2" id="KW-0694">RNA-binding</keyword>
<evidence type="ECO:0000313" key="5">
    <source>
        <dbReference type="EMBL" id="CAA2619778.1"/>
    </source>
</evidence>
<feature type="compositionally biased region" description="Polar residues" evidence="3">
    <location>
        <begin position="307"/>
        <end position="318"/>
    </location>
</feature>
<gene>
    <name evidence="5" type="ORF">SI7747_05005947</name>
</gene>
<feature type="domain" description="RRM" evidence="4">
    <location>
        <begin position="15"/>
        <end position="83"/>
    </location>
</feature>
<reference evidence="5 6" key="1">
    <citation type="submission" date="2019-12" db="EMBL/GenBank/DDBJ databases">
        <authorList>
            <person name="Scholz U."/>
            <person name="Mascher M."/>
            <person name="Fiebig A."/>
        </authorList>
    </citation>
    <scope>NUCLEOTIDE SEQUENCE</scope>
</reference>
<dbReference type="Proteomes" id="UP001189122">
    <property type="component" value="Unassembled WGS sequence"/>
</dbReference>
<dbReference type="Gene3D" id="3.30.70.330">
    <property type="match status" value="2"/>
</dbReference>
<dbReference type="Pfam" id="PF00076">
    <property type="entry name" value="RRM_1"/>
    <property type="match status" value="2"/>
</dbReference>
<accession>A0A7I8INI4</accession>
<protein>
    <recommendedName>
        <fullName evidence="4">RRM domain-containing protein</fullName>
    </recommendedName>
</protein>
<dbReference type="GO" id="GO:0003723">
    <property type="term" value="F:RNA binding"/>
    <property type="evidence" value="ECO:0007669"/>
    <property type="project" value="UniProtKB-UniRule"/>
</dbReference>
<dbReference type="SUPFAM" id="SSF54928">
    <property type="entry name" value="RNA-binding domain, RBD"/>
    <property type="match status" value="2"/>
</dbReference>
<dbReference type="InterPro" id="IPR012677">
    <property type="entry name" value="Nucleotide-bd_a/b_plait_sf"/>
</dbReference>
<proteinExistence type="predicted"/>
<dbReference type="InterPro" id="IPR050886">
    <property type="entry name" value="RNA-binding_reg"/>
</dbReference>
<dbReference type="InterPro" id="IPR035979">
    <property type="entry name" value="RBD_domain_sf"/>
</dbReference>
<evidence type="ECO:0000256" key="3">
    <source>
        <dbReference type="SAM" id="MobiDB-lite"/>
    </source>
</evidence>
<evidence type="ECO:0000313" key="6">
    <source>
        <dbReference type="Proteomes" id="UP001189122"/>
    </source>
</evidence>
<organism evidence="5">
    <name type="scientific">Spirodela intermedia</name>
    <name type="common">Intermediate duckweed</name>
    <dbReference type="NCBI Taxonomy" id="51605"/>
    <lineage>
        <taxon>Eukaryota</taxon>
        <taxon>Viridiplantae</taxon>
        <taxon>Streptophyta</taxon>
        <taxon>Embryophyta</taxon>
        <taxon>Tracheophyta</taxon>
        <taxon>Spermatophyta</taxon>
        <taxon>Magnoliopsida</taxon>
        <taxon>Liliopsida</taxon>
        <taxon>Araceae</taxon>
        <taxon>Lemnoideae</taxon>
        <taxon>Spirodela</taxon>
    </lineage>
</organism>
<dbReference type="EMBL" id="CACRZD030000005">
    <property type="protein sequence ID" value="CAA6659525.1"/>
    <property type="molecule type" value="Genomic_DNA"/>
</dbReference>
<dbReference type="PANTHER" id="PTHR48024">
    <property type="entry name" value="GEO13361P1-RELATED"/>
    <property type="match status" value="1"/>
</dbReference>
<evidence type="ECO:0000259" key="4">
    <source>
        <dbReference type="PROSITE" id="PS50102"/>
    </source>
</evidence>
<keyword evidence="6" id="KW-1185">Reference proteome</keyword>
<evidence type="ECO:0000256" key="1">
    <source>
        <dbReference type="ARBA" id="ARBA00022884"/>
    </source>
</evidence>
<name>A0A7I8INI4_SPIIN</name>
<feature type="domain" description="RRM" evidence="4">
    <location>
        <begin position="115"/>
        <end position="192"/>
    </location>
</feature>
<dbReference type="PROSITE" id="PS50102">
    <property type="entry name" value="RRM"/>
    <property type="match status" value="2"/>
</dbReference>
<dbReference type="GO" id="GO:0005634">
    <property type="term" value="C:nucleus"/>
    <property type="evidence" value="ECO:0007669"/>
    <property type="project" value="TreeGrafter"/>
</dbReference>